<proteinExistence type="predicted"/>
<dbReference type="EMBL" id="JACAGC010000015">
    <property type="protein sequence ID" value="KAF6317439.1"/>
    <property type="molecule type" value="Genomic_DNA"/>
</dbReference>
<gene>
    <name evidence="2" type="ORF">mRhiFer1_008499</name>
</gene>
<feature type="region of interest" description="Disordered" evidence="1">
    <location>
        <begin position="1"/>
        <end position="197"/>
    </location>
</feature>
<reference evidence="2 3" key="1">
    <citation type="journal article" date="2020" name="Nature">
        <title>Six reference-quality genomes reveal evolution of bat adaptations.</title>
        <authorList>
            <person name="Jebb D."/>
            <person name="Huang Z."/>
            <person name="Pippel M."/>
            <person name="Hughes G.M."/>
            <person name="Lavrichenko K."/>
            <person name="Devanna P."/>
            <person name="Winkler S."/>
            <person name="Jermiin L.S."/>
            <person name="Skirmuntt E.C."/>
            <person name="Katzourakis A."/>
            <person name="Burkitt-Gray L."/>
            <person name="Ray D.A."/>
            <person name="Sullivan K.A.M."/>
            <person name="Roscito J.G."/>
            <person name="Kirilenko B.M."/>
            <person name="Davalos L.M."/>
            <person name="Corthals A.P."/>
            <person name="Power M.L."/>
            <person name="Jones G."/>
            <person name="Ransome R.D."/>
            <person name="Dechmann D.K.N."/>
            <person name="Locatelli A.G."/>
            <person name="Puechmaille S.J."/>
            <person name="Fedrigo O."/>
            <person name="Jarvis E.D."/>
            <person name="Hiller M."/>
            <person name="Vernes S.C."/>
            <person name="Myers E.W."/>
            <person name="Teeling E.C."/>
        </authorList>
    </citation>
    <scope>NUCLEOTIDE SEQUENCE [LARGE SCALE GENOMIC DNA]</scope>
    <source>
        <strain evidence="2">MRhiFer1</strain>
        <tissue evidence="2">Lung</tissue>
    </source>
</reference>
<evidence type="ECO:0000313" key="2">
    <source>
        <dbReference type="EMBL" id="KAF6317439.1"/>
    </source>
</evidence>
<evidence type="ECO:0000313" key="3">
    <source>
        <dbReference type="Proteomes" id="UP000585614"/>
    </source>
</evidence>
<sequence>MVDDAARFEPESGTREEGERHKSDLCGMKCMERTQPFQSSVGGEGGGTRTSDSPTRRLNRLHVQGIPPGHICPPLSQPGFQRGPGSEPASPTLPRNRASGQATSSSGRGHCFPPATKAPQAVWGRGSRRGAGPSLRPERTRGRRAPAHIQQEQSTVPRTPFRPPSEGSSAPALSLGPNLPLARSSSEGSACSPSSKIAPALGQTFQLALIPTTSEPSAPAGASVAGEPWADTYGLLARSGPEPPG</sequence>
<feature type="compositionally biased region" description="Basic and acidic residues" evidence="1">
    <location>
        <begin position="1"/>
        <end position="24"/>
    </location>
</feature>
<feature type="compositionally biased region" description="Low complexity" evidence="1">
    <location>
        <begin position="184"/>
        <end position="195"/>
    </location>
</feature>
<protein>
    <submittedName>
        <fullName evidence="2">Uncharacterized protein</fullName>
    </submittedName>
</protein>
<dbReference type="AlphaFoldDB" id="A0A7J7UX37"/>
<evidence type="ECO:0000256" key="1">
    <source>
        <dbReference type="SAM" id="MobiDB-lite"/>
    </source>
</evidence>
<organism evidence="2 3">
    <name type="scientific">Rhinolophus ferrumequinum</name>
    <name type="common">Greater horseshoe bat</name>
    <dbReference type="NCBI Taxonomy" id="59479"/>
    <lineage>
        <taxon>Eukaryota</taxon>
        <taxon>Metazoa</taxon>
        <taxon>Chordata</taxon>
        <taxon>Craniata</taxon>
        <taxon>Vertebrata</taxon>
        <taxon>Euteleostomi</taxon>
        <taxon>Mammalia</taxon>
        <taxon>Eutheria</taxon>
        <taxon>Laurasiatheria</taxon>
        <taxon>Chiroptera</taxon>
        <taxon>Yinpterochiroptera</taxon>
        <taxon>Rhinolophoidea</taxon>
        <taxon>Rhinolophidae</taxon>
        <taxon>Rhinolophinae</taxon>
        <taxon>Rhinolophus</taxon>
    </lineage>
</organism>
<feature type="compositionally biased region" description="Polar residues" evidence="1">
    <location>
        <begin position="98"/>
        <end position="107"/>
    </location>
</feature>
<accession>A0A7J7UX37</accession>
<name>A0A7J7UX37_RHIFE</name>
<dbReference type="Proteomes" id="UP000585614">
    <property type="component" value="Unassembled WGS sequence"/>
</dbReference>
<comment type="caution">
    <text evidence="2">The sequence shown here is derived from an EMBL/GenBank/DDBJ whole genome shotgun (WGS) entry which is preliminary data.</text>
</comment>